<name>A0A0M7BDM1_9RHOB</name>
<evidence type="ECO:0000313" key="6">
    <source>
        <dbReference type="Proteomes" id="UP000049455"/>
    </source>
</evidence>
<keyword evidence="3 5" id="KW-0456">Lyase</keyword>
<dbReference type="PANTHER" id="PTHR30502:SF0">
    <property type="entry name" value="PHOSPHOENOLPYRUVATE CARBOXYLASE FAMILY PROTEIN"/>
    <property type="match status" value="1"/>
</dbReference>
<gene>
    <name evidence="5" type="primary">rhmA</name>
    <name evidence="5" type="ORF">JSE7799_03570</name>
</gene>
<dbReference type="EC" id="4.1.2.-" evidence="5"/>
<dbReference type="PANTHER" id="PTHR30502">
    <property type="entry name" value="2-KETO-3-DEOXY-L-RHAMNONATE ALDOLASE"/>
    <property type="match status" value="1"/>
</dbReference>
<protein>
    <submittedName>
        <fullName evidence="5">2-keto-3-deoxy-L-rhamnonate aldolase</fullName>
        <ecNumber evidence="5">4.1.2.-</ecNumber>
    </submittedName>
</protein>
<dbReference type="Pfam" id="PF03328">
    <property type="entry name" value="HpcH_HpaI"/>
    <property type="match status" value="1"/>
</dbReference>
<dbReference type="InterPro" id="IPR015813">
    <property type="entry name" value="Pyrv/PenolPyrv_kinase-like_dom"/>
</dbReference>
<evidence type="ECO:0000256" key="1">
    <source>
        <dbReference type="ARBA" id="ARBA00005568"/>
    </source>
</evidence>
<sequence length="240" mass="24679">MDTLANRIRRGDTLRGLWQVLPGPEAAEIAAAAGFDWLLLDGEHGPWDPSDLRRRLIAAPDALIRVPANEAWMIKQALDLGAGGLLVPMVDDAEAARAAIAAARYAPAGRRGVGAMVARASIYGLDAGYAARADDLTVWVQAESRSAIENLDAICAVPGIDCVFLGPADLAADMGTTPADPAFHAVLEDAIARIAAAGIAPGIFAADPERWVAAGARVVSMGADGMVLAAGLRGLARGGA</sequence>
<reference evidence="5 6" key="1">
    <citation type="submission" date="2015-09" db="EMBL/GenBank/DDBJ databases">
        <authorList>
            <person name="Jackson K.R."/>
            <person name="Lunt B.L."/>
            <person name="Fisher J.N.B."/>
            <person name="Gardner A.V."/>
            <person name="Bailey M.E."/>
            <person name="Deus L.M."/>
            <person name="Earl A.S."/>
            <person name="Gibby P.D."/>
            <person name="Hartmann K.A."/>
            <person name="Liu J.E."/>
            <person name="Manci A.M."/>
            <person name="Nielsen D.A."/>
            <person name="Solomon M.B."/>
            <person name="Breakwell D.P."/>
            <person name="Burnett S.H."/>
            <person name="Grose J.H."/>
        </authorList>
    </citation>
    <scope>NUCLEOTIDE SEQUENCE [LARGE SCALE GENOMIC DNA]</scope>
    <source>
        <strain evidence="5 6">CECT 7799</strain>
    </source>
</reference>
<dbReference type="SUPFAM" id="SSF51621">
    <property type="entry name" value="Phosphoenolpyruvate/pyruvate domain"/>
    <property type="match status" value="1"/>
</dbReference>
<comment type="similarity">
    <text evidence="1">Belongs to the HpcH/HpaI aldolase family.</text>
</comment>
<keyword evidence="6" id="KW-1185">Reference proteome</keyword>
<dbReference type="Proteomes" id="UP000049455">
    <property type="component" value="Unassembled WGS sequence"/>
</dbReference>
<dbReference type="GO" id="GO:0046872">
    <property type="term" value="F:metal ion binding"/>
    <property type="evidence" value="ECO:0007669"/>
    <property type="project" value="UniProtKB-KW"/>
</dbReference>
<dbReference type="InterPro" id="IPR050251">
    <property type="entry name" value="HpcH-HpaI_aldolase"/>
</dbReference>
<dbReference type="STRING" id="313367.JSE7799_03570"/>
<feature type="domain" description="HpcH/HpaI aldolase/citrate lyase" evidence="4">
    <location>
        <begin position="16"/>
        <end position="228"/>
    </location>
</feature>
<dbReference type="InterPro" id="IPR040442">
    <property type="entry name" value="Pyrv_kinase-like_dom_sf"/>
</dbReference>
<keyword evidence="2" id="KW-0479">Metal-binding</keyword>
<evidence type="ECO:0000256" key="3">
    <source>
        <dbReference type="ARBA" id="ARBA00023239"/>
    </source>
</evidence>
<accession>A0A0M7BDM1</accession>
<dbReference type="InterPro" id="IPR005000">
    <property type="entry name" value="Aldolase/citrate-lyase_domain"/>
</dbReference>
<dbReference type="Gene3D" id="3.20.20.60">
    <property type="entry name" value="Phosphoenolpyruvate-binding domains"/>
    <property type="match status" value="1"/>
</dbReference>
<proteinExistence type="inferred from homology"/>
<dbReference type="GO" id="GO:0016832">
    <property type="term" value="F:aldehyde-lyase activity"/>
    <property type="evidence" value="ECO:0007669"/>
    <property type="project" value="TreeGrafter"/>
</dbReference>
<evidence type="ECO:0000259" key="4">
    <source>
        <dbReference type="Pfam" id="PF03328"/>
    </source>
</evidence>
<organism evidence="5 6">
    <name type="scientific">Jannaschia seosinensis</name>
    <dbReference type="NCBI Taxonomy" id="313367"/>
    <lineage>
        <taxon>Bacteria</taxon>
        <taxon>Pseudomonadati</taxon>
        <taxon>Pseudomonadota</taxon>
        <taxon>Alphaproteobacteria</taxon>
        <taxon>Rhodobacterales</taxon>
        <taxon>Roseobacteraceae</taxon>
        <taxon>Jannaschia</taxon>
    </lineage>
</organism>
<evidence type="ECO:0000313" key="5">
    <source>
        <dbReference type="EMBL" id="CUH40830.1"/>
    </source>
</evidence>
<dbReference type="AlphaFoldDB" id="A0A0M7BDM1"/>
<dbReference type="GO" id="GO:0005737">
    <property type="term" value="C:cytoplasm"/>
    <property type="evidence" value="ECO:0007669"/>
    <property type="project" value="TreeGrafter"/>
</dbReference>
<dbReference type="EMBL" id="CYPR01000231">
    <property type="protein sequence ID" value="CUH40830.1"/>
    <property type="molecule type" value="Genomic_DNA"/>
</dbReference>
<evidence type="ECO:0000256" key="2">
    <source>
        <dbReference type="ARBA" id="ARBA00022723"/>
    </source>
</evidence>
<dbReference type="RefSeq" id="WP_222101813.1">
    <property type="nucleotide sequence ID" value="NZ_CYPR01000231.1"/>
</dbReference>